<dbReference type="PANTHER" id="PTHR30055">
    <property type="entry name" value="HTH-TYPE TRANSCRIPTIONAL REGULATOR RUTR"/>
    <property type="match status" value="1"/>
</dbReference>
<feature type="domain" description="HTH tetR-type" evidence="5">
    <location>
        <begin position="10"/>
        <end position="70"/>
    </location>
</feature>
<dbReference type="PRINTS" id="PR00455">
    <property type="entry name" value="HTHTETR"/>
</dbReference>
<protein>
    <submittedName>
        <fullName evidence="6">TetR/AcrR family transcriptional regulator</fullName>
    </submittedName>
</protein>
<dbReference type="InterPro" id="IPR050109">
    <property type="entry name" value="HTH-type_TetR-like_transc_reg"/>
</dbReference>
<sequence length="200" mass="21684">MRRTQEDRSNSTRSALMAAARELFAARGYQAVPADEIVRAAGVTRGALYHHYRDKQGLFRAVVESLEMEIMTEIEAAFDAAPDPVSGMMSALDVFLTACLRDDVRQISLTDGPAVLGWTVWRELEAHYGLGVLMRTLEQAIADGLIVAQPVRALAQLVLSAVTEAARMIAAAEDPAATRSDVQQVLGLWFAGLLAGNRAE</sequence>
<evidence type="ECO:0000313" key="7">
    <source>
        <dbReference type="Proteomes" id="UP000318578"/>
    </source>
</evidence>
<keyword evidence="2 4" id="KW-0238">DNA-binding</keyword>
<keyword evidence="7" id="KW-1185">Reference proteome</keyword>
<dbReference type="Pfam" id="PF21351">
    <property type="entry name" value="TetR_C_41"/>
    <property type="match status" value="1"/>
</dbReference>
<accession>A0A558A3M3</accession>
<dbReference type="OrthoDB" id="9805134at2"/>
<dbReference type="AlphaFoldDB" id="A0A558A3M3"/>
<evidence type="ECO:0000256" key="2">
    <source>
        <dbReference type="ARBA" id="ARBA00023125"/>
    </source>
</evidence>
<dbReference type="PANTHER" id="PTHR30055:SF234">
    <property type="entry name" value="HTH-TYPE TRANSCRIPTIONAL REGULATOR BETI"/>
    <property type="match status" value="1"/>
</dbReference>
<dbReference type="Gene3D" id="1.10.357.10">
    <property type="entry name" value="Tetracycline Repressor, domain 2"/>
    <property type="match status" value="1"/>
</dbReference>
<comment type="caution">
    <text evidence="6">The sequence shown here is derived from an EMBL/GenBank/DDBJ whole genome shotgun (WGS) entry which is preliminary data.</text>
</comment>
<keyword evidence="1" id="KW-0805">Transcription regulation</keyword>
<evidence type="ECO:0000256" key="1">
    <source>
        <dbReference type="ARBA" id="ARBA00023015"/>
    </source>
</evidence>
<dbReference type="SUPFAM" id="SSF46689">
    <property type="entry name" value="Homeodomain-like"/>
    <property type="match status" value="1"/>
</dbReference>
<dbReference type="GO" id="GO:0000976">
    <property type="term" value="F:transcription cis-regulatory region binding"/>
    <property type="evidence" value="ECO:0007669"/>
    <property type="project" value="TreeGrafter"/>
</dbReference>
<dbReference type="Pfam" id="PF00440">
    <property type="entry name" value="TetR_N"/>
    <property type="match status" value="1"/>
</dbReference>
<dbReference type="GO" id="GO:0003700">
    <property type="term" value="F:DNA-binding transcription factor activity"/>
    <property type="evidence" value="ECO:0007669"/>
    <property type="project" value="TreeGrafter"/>
</dbReference>
<evidence type="ECO:0000259" key="5">
    <source>
        <dbReference type="PROSITE" id="PS50977"/>
    </source>
</evidence>
<name>A0A558A3M3_9PSEU</name>
<dbReference type="InterPro" id="IPR001647">
    <property type="entry name" value="HTH_TetR"/>
</dbReference>
<dbReference type="RefSeq" id="WP_144642535.1">
    <property type="nucleotide sequence ID" value="NZ_BNAX01000013.1"/>
</dbReference>
<dbReference type="InterPro" id="IPR009057">
    <property type="entry name" value="Homeodomain-like_sf"/>
</dbReference>
<evidence type="ECO:0000256" key="4">
    <source>
        <dbReference type="PROSITE-ProRule" id="PRU00335"/>
    </source>
</evidence>
<dbReference type="Proteomes" id="UP000318578">
    <property type="component" value="Unassembled WGS sequence"/>
</dbReference>
<organism evidence="6 7">
    <name type="scientific">Amycolatopsis acidiphila</name>
    <dbReference type="NCBI Taxonomy" id="715473"/>
    <lineage>
        <taxon>Bacteria</taxon>
        <taxon>Bacillati</taxon>
        <taxon>Actinomycetota</taxon>
        <taxon>Actinomycetes</taxon>
        <taxon>Pseudonocardiales</taxon>
        <taxon>Pseudonocardiaceae</taxon>
        <taxon>Amycolatopsis</taxon>
    </lineage>
</organism>
<gene>
    <name evidence="6" type="ORF">FNH06_25995</name>
</gene>
<evidence type="ECO:0000256" key="3">
    <source>
        <dbReference type="ARBA" id="ARBA00023163"/>
    </source>
</evidence>
<reference evidence="6 7" key="1">
    <citation type="submission" date="2019-07" db="EMBL/GenBank/DDBJ databases">
        <title>New species of Amycolatopsis and Streptomyces.</title>
        <authorList>
            <person name="Duangmal K."/>
            <person name="Teo W.F.A."/>
            <person name="Lipun K."/>
        </authorList>
    </citation>
    <scope>NUCLEOTIDE SEQUENCE [LARGE SCALE GENOMIC DNA]</scope>
    <source>
        <strain evidence="6 7">JCM 30562</strain>
    </source>
</reference>
<proteinExistence type="predicted"/>
<dbReference type="InterPro" id="IPR049484">
    <property type="entry name" value="Rv0078-like_C"/>
</dbReference>
<evidence type="ECO:0000313" key="6">
    <source>
        <dbReference type="EMBL" id="TVT18891.1"/>
    </source>
</evidence>
<feature type="DNA-binding region" description="H-T-H motif" evidence="4">
    <location>
        <begin position="33"/>
        <end position="52"/>
    </location>
</feature>
<dbReference type="PROSITE" id="PS50977">
    <property type="entry name" value="HTH_TETR_2"/>
    <property type="match status" value="1"/>
</dbReference>
<dbReference type="EMBL" id="VJZA01000054">
    <property type="protein sequence ID" value="TVT18891.1"/>
    <property type="molecule type" value="Genomic_DNA"/>
</dbReference>
<keyword evidence="3" id="KW-0804">Transcription</keyword>